<evidence type="ECO:0000256" key="1">
    <source>
        <dbReference type="ARBA" id="ARBA00001947"/>
    </source>
</evidence>
<evidence type="ECO:0000256" key="3">
    <source>
        <dbReference type="ARBA" id="ARBA00022723"/>
    </source>
</evidence>
<evidence type="ECO:0000256" key="2">
    <source>
        <dbReference type="ARBA" id="ARBA00009792"/>
    </source>
</evidence>
<dbReference type="InterPro" id="IPR015341">
    <property type="entry name" value="Glyco_hydro_38_cen"/>
</dbReference>
<dbReference type="OrthoDB" id="2016903at2759"/>
<dbReference type="Proteomes" id="UP000039865">
    <property type="component" value="Unassembled WGS sequence"/>
</dbReference>
<dbReference type="SUPFAM" id="SSF88713">
    <property type="entry name" value="Glycoside hydrolase/deacetylase"/>
    <property type="match status" value="1"/>
</dbReference>
<dbReference type="InterPro" id="IPR050843">
    <property type="entry name" value="Glycosyl_Hydrlase_38"/>
</dbReference>
<feature type="compositionally biased region" description="Polar residues" evidence="8">
    <location>
        <begin position="247"/>
        <end position="270"/>
    </location>
</feature>
<protein>
    <submittedName>
        <fullName evidence="10">Glycosyl hydrolases family 38 protein</fullName>
    </submittedName>
</protein>
<gene>
    <name evidence="10" type="primary">Contig8948.g9568</name>
    <name evidence="10" type="ORF">STYLEM_15808</name>
</gene>
<evidence type="ECO:0000313" key="10">
    <source>
        <dbReference type="EMBL" id="CDW86710.1"/>
    </source>
</evidence>
<feature type="compositionally biased region" description="Polar residues" evidence="8">
    <location>
        <begin position="622"/>
        <end position="632"/>
    </location>
</feature>
<accession>A0A078AW64</accession>
<dbReference type="InterPro" id="IPR037094">
    <property type="entry name" value="Glyco_hydro_38_cen_sf"/>
</dbReference>
<evidence type="ECO:0000256" key="6">
    <source>
        <dbReference type="ARBA" id="ARBA00023157"/>
    </source>
</evidence>
<dbReference type="GO" id="GO:0030246">
    <property type="term" value="F:carbohydrate binding"/>
    <property type="evidence" value="ECO:0007669"/>
    <property type="project" value="InterPro"/>
</dbReference>
<feature type="compositionally biased region" description="Low complexity" evidence="8">
    <location>
        <begin position="608"/>
        <end position="621"/>
    </location>
</feature>
<keyword evidence="11" id="KW-1185">Reference proteome</keyword>
<feature type="compositionally biased region" description="Basic and acidic residues" evidence="8">
    <location>
        <begin position="116"/>
        <end position="125"/>
    </location>
</feature>
<dbReference type="InterPro" id="IPR011013">
    <property type="entry name" value="Gal_mutarotase_sf_dom"/>
</dbReference>
<comment type="cofactor">
    <cofactor evidence="1">
        <name>Zn(2+)</name>
        <dbReference type="ChEBI" id="CHEBI:29105"/>
    </cofactor>
</comment>
<dbReference type="Gene3D" id="2.60.200.20">
    <property type="match status" value="1"/>
</dbReference>
<organism evidence="10 11">
    <name type="scientific">Stylonychia lemnae</name>
    <name type="common">Ciliate</name>
    <dbReference type="NCBI Taxonomy" id="5949"/>
    <lineage>
        <taxon>Eukaryota</taxon>
        <taxon>Sar</taxon>
        <taxon>Alveolata</taxon>
        <taxon>Ciliophora</taxon>
        <taxon>Intramacronucleata</taxon>
        <taxon>Spirotrichea</taxon>
        <taxon>Stichotrichia</taxon>
        <taxon>Sporadotrichida</taxon>
        <taxon>Oxytrichidae</taxon>
        <taxon>Stylonychinae</taxon>
        <taxon>Stylonychia</taxon>
    </lineage>
</organism>
<dbReference type="SMART" id="SM00872">
    <property type="entry name" value="Alpha-mann_mid"/>
    <property type="match status" value="1"/>
</dbReference>
<dbReference type="SUPFAM" id="SSF88688">
    <property type="entry name" value="Families 57/38 glycoside transferase middle domain"/>
    <property type="match status" value="1"/>
</dbReference>
<dbReference type="InterPro" id="IPR008984">
    <property type="entry name" value="SMAD_FHA_dom_sf"/>
</dbReference>
<dbReference type="SUPFAM" id="SSF74650">
    <property type="entry name" value="Galactose mutarotase-like"/>
    <property type="match status" value="1"/>
</dbReference>
<sequence>MTMLSLQSAYQDLFEAEDYVNQDQLRVLKSLLEEATVILQKASKTSFLQTLRNMLPGSTLEQIREIDNKIQRTVQMIQFQLQAKQCQRKKTQYSESSDNNDKENKGGARGLKKRKYNEVEAKNDMQDVMFDPTLKMRDEAQDGDQNENNQKEAFHLRLISSERDVRKAAQKMNIQYLRAYWDNPEITVTRLMFAEFPIEDVMMGPTLDMNQMLFNQPRNDSRDKIRRGKMKLSSSNNSSSNIIGKQIKNQNHSSNEQYNERQYLSVNQPKRGSGDSFKKHQKSKDSNMQHSSRNNQQSKEQRDKQQEIIVTEFVYKYDIEDLSSNGTYLNGDRMEKGKRIDIGPGDEIGMVVIKDSQNEASSIASSADSPTVSGRPFRKERIARLQSKDKEAGEAILVHIVPHSYNTEFMNTVNEYFPGRKEDLMQIHFNKVFDAVISSMLKEPHRTFTHYEVKYFSNWYKNQSEEVKRNVKLLVQLGTLEFVNGGWETHDNVCPHYSDMLLNLHRGHQFLVSEFGVHPRVAWNLDPYGHSDANARLLAESGIEALYFKSVDPQDRENRLASKTMETLWRPSFWHLGRKAEIFTHVMYDFEISPFDLIIDGHKKVEPTTEPSQQPTQIQQQNATNSESTDNNQQPQPQPQPDPEPEPTEGEQTEAPTQRRVRKHKLGLEGQSLDTKGLREYAKEVSRFYRTKHVLMFIGAKLNFEDGDIYFDQLDDLITEFNKNNDQVQLTHSTLSFYDETIQAHDFEFPVNYYDLLPLTDNGIRYFTGLYTTRPNLKAIIRRASQELHASNKLFALRMIDSGLHNDTSYQNYLNHSINLQEKVAEAQKTEAIGGVSKDERVIDIIDKLQDALDENNKLTTRIIADTAYKIAGIQIKQNQIWNWCVKAGASFFDCPIGRHQKNDSLNMVVAVFNPSTKRLNHTKIAVPHGNLTVKVFNETSANFEPTNATVLCDLLNNGKNDCWLYAKHQVDAMQFGFIQITYNAKGNLTAQKQYDQNFKIENKYQFLQFKGKDEQYGALFMLQKKLYLQNYHFGFDLRYYPAYQGFDGSRSGATIFRPAGNHSLRYSNLSYHYYQIGSVVSQVTLEYFDNKTKESATVKVQIYPDDMMIEWDVVLDEIPRTEVGKEVTINFHATEITNSQTFFTDVNGLQMIERHLNYRSQWMYQASSHQNISVNYYPIASAIAVRDLAYGSTQMTIMTSRTQGGSVIVNSRIELMHNRRLYYDDKQSKGIIIGDEGSPVQSTYYIQFFDRNYEGCEQRKKQLHIDAPPQYYFAFDYEMKSKDIKQFSQPLLNSTELSETGLPETSKVELFPLDKSKILLRIENLDDQFSHKFAIKQKNYPFVNVEKIALKLLEKVTGRLPNSYSLQIEEMNLSGNEDLKQMNWEKVKWQGTDDDYVDTSYLPIDWNQTYVSLEAQRIRTFVLDYTYKAPPPTTTTTTTKTTTTTTKTTTTTTKPTTTTTKPTTTTTKPTTTTTKVTATQKTKQRPPLQVKEPTLTAAPAKIDIIE</sequence>
<dbReference type="InterPro" id="IPR000253">
    <property type="entry name" value="FHA_dom"/>
</dbReference>
<comment type="similarity">
    <text evidence="2">Belongs to the glycosyl hydrolase 38 family.</text>
</comment>
<feature type="region of interest" description="Disordered" evidence="8">
    <location>
        <begin position="90"/>
        <end position="131"/>
    </location>
</feature>
<dbReference type="EMBL" id="CCKQ01014904">
    <property type="protein sequence ID" value="CDW86710.1"/>
    <property type="molecule type" value="Genomic_DNA"/>
</dbReference>
<keyword evidence="7" id="KW-0326">Glycosidase</keyword>
<dbReference type="SUPFAM" id="SSF49879">
    <property type="entry name" value="SMAD/FHA domain"/>
    <property type="match status" value="1"/>
</dbReference>
<dbReference type="Gene3D" id="2.70.98.30">
    <property type="entry name" value="Golgi alpha-mannosidase II, domain 4"/>
    <property type="match status" value="1"/>
</dbReference>
<dbReference type="Pfam" id="PF01074">
    <property type="entry name" value="Glyco_hydro_38N"/>
    <property type="match status" value="1"/>
</dbReference>
<dbReference type="Gene3D" id="1.20.1270.50">
    <property type="entry name" value="Glycoside hydrolase family 38, central domain"/>
    <property type="match status" value="1"/>
</dbReference>
<keyword evidence="4 10" id="KW-0378">Hydrolase</keyword>
<dbReference type="InterPro" id="IPR028995">
    <property type="entry name" value="Glyco_hydro_57/38_cen_sf"/>
</dbReference>
<dbReference type="InterPro" id="IPR011330">
    <property type="entry name" value="Glyco_hydro/deAcase_b/a-brl"/>
</dbReference>
<feature type="region of interest" description="Disordered" evidence="8">
    <location>
        <begin position="605"/>
        <end position="668"/>
    </location>
</feature>
<evidence type="ECO:0000256" key="8">
    <source>
        <dbReference type="SAM" id="MobiDB-lite"/>
    </source>
</evidence>
<dbReference type="PROSITE" id="PS50006">
    <property type="entry name" value="FHA_DOMAIN"/>
    <property type="match status" value="1"/>
</dbReference>
<evidence type="ECO:0000256" key="5">
    <source>
        <dbReference type="ARBA" id="ARBA00022833"/>
    </source>
</evidence>
<evidence type="ECO:0000256" key="7">
    <source>
        <dbReference type="ARBA" id="ARBA00023295"/>
    </source>
</evidence>
<dbReference type="PANTHER" id="PTHR11607">
    <property type="entry name" value="ALPHA-MANNOSIDASE"/>
    <property type="match status" value="1"/>
</dbReference>
<dbReference type="GO" id="GO:0004559">
    <property type="term" value="F:alpha-mannosidase activity"/>
    <property type="evidence" value="ECO:0007669"/>
    <property type="project" value="InterPro"/>
</dbReference>
<dbReference type="Pfam" id="PF00498">
    <property type="entry name" value="FHA"/>
    <property type="match status" value="1"/>
</dbReference>
<feature type="region of interest" description="Disordered" evidence="8">
    <location>
        <begin position="217"/>
        <end position="304"/>
    </location>
</feature>
<dbReference type="InParanoid" id="A0A078AW64"/>
<evidence type="ECO:0000313" key="11">
    <source>
        <dbReference type="Proteomes" id="UP000039865"/>
    </source>
</evidence>
<dbReference type="Gene3D" id="3.20.110.10">
    <property type="entry name" value="Glycoside hydrolase 38, N terminal domain"/>
    <property type="match status" value="2"/>
</dbReference>
<feature type="compositionally biased region" description="Basic and acidic residues" evidence="8">
    <location>
        <begin position="272"/>
        <end position="287"/>
    </location>
</feature>
<feature type="compositionally biased region" description="Low complexity" evidence="8">
    <location>
        <begin position="1435"/>
        <end position="1482"/>
    </location>
</feature>
<dbReference type="GO" id="GO:0046872">
    <property type="term" value="F:metal ion binding"/>
    <property type="evidence" value="ECO:0007669"/>
    <property type="project" value="UniProtKB-KW"/>
</dbReference>
<dbReference type="PANTHER" id="PTHR11607:SF3">
    <property type="entry name" value="LYSOSOMAL ALPHA-MANNOSIDASE"/>
    <property type="match status" value="1"/>
</dbReference>
<keyword evidence="5" id="KW-0862">Zinc</keyword>
<reference evidence="10 11" key="1">
    <citation type="submission" date="2014-06" db="EMBL/GenBank/DDBJ databases">
        <authorList>
            <person name="Swart Estienne"/>
        </authorList>
    </citation>
    <scope>NUCLEOTIDE SEQUENCE [LARGE SCALE GENOMIC DNA]</scope>
    <source>
        <strain evidence="10 11">130c</strain>
    </source>
</reference>
<keyword evidence="3" id="KW-0479">Metal-binding</keyword>
<evidence type="ECO:0000256" key="4">
    <source>
        <dbReference type="ARBA" id="ARBA00022801"/>
    </source>
</evidence>
<feature type="compositionally biased region" description="Acidic residues" evidence="8">
    <location>
        <begin position="643"/>
        <end position="652"/>
    </location>
</feature>
<proteinExistence type="inferred from homology"/>
<evidence type="ECO:0000259" key="9">
    <source>
        <dbReference type="PROSITE" id="PS50006"/>
    </source>
</evidence>
<dbReference type="InterPro" id="IPR011682">
    <property type="entry name" value="Glyco_hydro_38_C"/>
</dbReference>
<name>A0A078AW64_STYLE</name>
<dbReference type="InterPro" id="IPR000602">
    <property type="entry name" value="Glyco_hydro_38_N"/>
</dbReference>
<dbReference type="GO" id="GO:0006013">
    <property type="term" value="P:mannose metabolic process"/>
    <property type="evidence" value="ECO:0007669"/>
    <property type="project" value="InterPro"/>
</dbReference>
<dbReference type="InterPro" id="IPR027291">
    <property type="entry name" value="Glyco_hydro_38_N_sf"/>
</dbReference>
<keyword evidence="6" id="KW-1015">Disulfide bond</keyword>
<dbReference type="Pfam" id="PF07748">
    <property type="entry name" value="Glyco_hydro_38C"/>
    <property type="match status" value="1"/>
</dbReference>
<dbReference type="Gene3D" id="2.60.40.1360">
    <property type="match status" value="1"/>
</dbReference>
<feature type="region of interest" description="Disordered" evidence="8">
    <location>
        <begin position="1433"/>
        <end position="1489"/>
    </location>
</feature>
<feature type="domain" description="FHA" evidence="9">
    <location>
        <begin position="316"/>
        <end position="334"/>
    </location>
</feature>
<feature type="compositionally biased region" description="Polar residues" evidence="8">
    <location>
        <begin position="288"/>
        <end position="298"/>
    </location>
</feature>